<gene>
    <name evidence="12" type="primary">LOC116289765</name>
</gene>
<keyword evidence="3 9" id="KW-1133">Transmembrane helix</keyword>
<dbReference type="GeneID" id="116289765"/>
<feature type="transmembrane region" description="Helical" evidence="9">
    <location>
        <begin position="249"/>
        <end position="271"/>
    </location>
</feature>
<evidence type="ECO:0000256" key="9">
    <source>
        <dbReference type="SAM" id="Phobius"/>
    </source>
</evidence>
<dbReference type="InterPro" id="IPR017452">
    <property type="entry name" value="GPCR_Rhodpsn_7TM"/>
</dbReference>
<proteinExistence type="inferred from homology"/>
<dbReference type="RefSeq" id="XP_031552566.1">
    <property type="nucleotide sequence ID" value="XM_031696706.1"/>
</dbReference>
<evidence type="ECO:0000256" key="6">
    <source>
        <dbReference type="ARBA" id="ARBA00023170"/>
    </source>
</evidence>
<dbReference type="SUPFAM" id="SSF81321">
    <property type="entry name" value="Family A G protein-coupled receptor-like"/>
    <property type="match status" value="1"/>
</dbReference>
<name>A0A6P8HAE4_ACTTE</name>
<evidence type="ECO:0000256" key="1">
    <source>
        <dbReference type="ARBA" id="ARBA00004141"/>
    </source>
</evidence>
<keyword evidence="7 8" id="KW-0807">Transducer</keyword>
<dbReference type="InterPro" id="IPR000276">
    <property type="entry name" value="GPCR_Rhodpsn"/>
</dbReference>
<keyword evidence="5 9" id="KW-0472">Membrane</keyword>
<feature type="transmembrane region" description="Helical" evidence="9">
    <location>
        <begin position="144"/>
        <end position="163"/>
    </location>
</feature>
<keyword evidence="4 8" id="KW-0297">G-protein coupled receptor</keyword>
<dbReference type="KEGG" id="aten:116289765"/>
<dbReference type="Pfam" id="PF00001">
    <property type="entry name" value="7tm_1"/>
    <property type="match status" value="1"/>
</dbReference>
<evidence type="ECO:0000313" key="11">
    <source>
        <dbReference type="Proteomes" id="UP000515163"/>
    </source>
</evidence>
<evidence type="ECO:0000256" key="8">
    <source>
        <dbReference type="RuleBase" id="RU000688"/>
    </source>
</evidence>
<dbReference type="PANTHER" id="PTHR24243">
    <property type="entry name" value="G-PROTEIN COUPLED RECEPTOR"/>
    <property type="match status" value="1"/>
</dbReference>
<dbReference type="Gene3D" id="1.20.1070.10">
    <property type="entry name" value="Rhodopsin 7-helix transmembrane proteins"/>
    <property type="match status" value="1"/>
</dbReference>
<dbReference type="PROSITE" id="PS50262">
    <property type="entry name" value="G_PROTEIN_RECEP_F1_2"/>
    <property type="match status" value="1"/>
</dbReference>
<feature type="domain" description="G-protein coupled receptors family 1 profile" evidence="10">
    <location>
        <begin position="37"/>
        <end position="311"/>
    </location>
</feature>
<organism evidence="11 12">
    <name type="scientific">Actinia tenebrosa</name>
    <name type="common">Australian red waratah sea anemone</name>
    <dbReference type="NCBI Taxonomy" id="6105"/>
    <lineage>
        <taxon>Eukaryota</taxon>
        <taxon>Metazoa</taxon>
        <taxon>Cnidaria</taxon>
        <taxon>Anthozoa</taxon>
        <taxon>Hexacorallia</taxon>
        <taxon>Actiniaria</taxon>
        <taxon>Actiniidae</taxon>
        <taxon>Actinia</taxon>
    </lineage>
</organism>
<protein>
    <submittedName>
        <fullName evidence="12">Neuropeptide receptor 22-like</fullName>
    </submittedName>
</protein>
<dbReference type="GO" id="GO:0004930">
    <property type="term" value="F:G protein-coupled receptor activity"/>
    <property type="evidence" value="ECO:0007669"/>
    <property type="project" value="UniProtKB-KW"/>
</dbReference>
<sequence length="387" mass="43621">MNFSNFSNGCPPQIDSSQESALKISALSVIGVFSLLGNLLTIAVVYREKSLHNTVNYLIVNMALSDLVTPLVIIPRFLVEVAQASSAWNIEGKTGVALCKLFYFTADLSPAVSILSLICITTDRFCAIVFPLKTGVSQIARARIFIVAATWVVPILILAPYFYGFILVKTQTGQDLCVLRWSENGDDHLKVQYAFTTVMCVLFIIAPFIVLVIMYTLIMVRLWKQDRSAMALSQSARERVMRYQKTKKVIYMALSIVVVFGICWGPYNAYIFTLTFVWEWKTSANFCGIDIFLFVARFIAYSNPALNPIIYFIFIERFRKGLRRIFAFESARRKSEISSGRIFSDTGNRMSDNQSVPLTLIASRSLSRDLARISPPHLKARANSNRI</sequence>
<feature type="transmembrane region" description="Helical" evidence="9">
    <location>
        <begin position="291"/>
        <end position="314"/>
    </location>
</feature>
<evidence type="ECO:0000256" key="5">
    <source>
        <dbReference type="ARBA" id="ARBA00023136"/>
    </source>
</evidence>
<dbReference type="PANTHER" id="PTHR24243:SF208">
    <property type="entry name" value="PYROKININ-1 RECEPTOR"/>
    <property type="match status" value="1"/>
</dbReference>
<dbReference type="CDD" id="cd00637">
    <property type="entry name" value="7tm_classA_rhodopsin-like"/>
    <property type="match status" value="1"/>
</dbReference>
<comment type="subcellular location">
    <subcellularLocation>
        <location evidence="1">Membrane</location>
        <topology evidence="1">Multi-pass membrane protein</topology>
    </subcellularLocation>
</comment>
<dbReference type="AlphaFoldDB" id="A0A6P8HAE4"/>
<feature type="transmembrane region" description="Helical" evidence="9">
    <location>
        <begin position="24"/>
        <end position="46"/>
    </location>
</feature>
<dbReference type="OrthoDB" id="10021141at2759"/>
<evidence type="ECO:0000313" key="12">
    <source>
        <dbReference type="RefSeq" id="XP_031552566.1"/>
    </source>
</evidence>
<feature type="transmembrane region" description="Helical" evidence="9">
    <location>
        <begin position="193"/>
        <end position="218"/>
    </location>
</feature>
<feature type="transmembrane region" description="Helical" evidence="9">
    <location>
        <begin position="58"/>
        <end position="78"/>
    </location>
</feature>
<dbReference type="PROSITE" id="PS00237">
    <property type="entry name" value="G_PROTEIN_RECEP_F1_1"/>
    <property type="match status" value="1"/>
</dbReference>
<reference evidence="12" key="1">
    <citation type="submission" date="2025-08" db="UniProtKB">
        <authorList>
            <consortium name="RefSeq"/>
        </authorList>
    </citation>
    <scope>IDENTIFICATION</scope>
    <source>
        <tissue evidence="12">Tentacle</tissue>
    </source>
</reference>
<evidence type="ECO:0000256" key="3">
    <source>
        <dbReference type="ARBA" id="ARBA00022989"/>
    </source>
</evidence>
<dbReference type="InParanoid" id="A0A6P8HAE4"/>
<keyword evidence="11" id="KW-1185">Reference proteome</keyword>
<dbReference type="Proteomes" id="UP000515163">
    <property type="component" value="Unplaced"/>
</dbReference>
<keyword evidence="2 8" id="KW-0812">Transmembrane</keyword>
<dbReference type="FunCoup" id="A0A6P8HAE4">
    <property type="interactions" value="2156"/>
</dbReference>
<keyword evidence="6 8" id="KW-0675">Receptor</keyword>
<accession>A0A6P8HAE4</accession>
<dbReference type="PRINTS" id="PR00237">
    <property type="entry name" value="GPCRRHODOPSN"/>
</dbReference>
<dbReference type="GO" id="GO:0016020">
    <property type="term" value="C:membrane"/>
    <property type="evidence" value="ECO:0007669"/>
    <property type="project" value="UniProtKB-SubCell"/>
</dbReference>
<evidence type="ECO:0000256" key="4">
    <source>
        <dbReference type="ARBA" id="ARBA00023040"/>
    </source>
</evidence>
<comment type="similarity">
    <text evidence="8">Belongs to the G-protein coupled receptor 1 family.</text>
</comment>
<feature type="transmembrane region" description="Helical" evidence="9">
    <location>
        <begin position="111"/>
        <end position="132"/>
    </location>
</feature>
<evidence type="ECO:0000256" key="7">
    <source>
        <dbReference type="ARBA" id="ARBA00023224"/>
    </source>
</evidence>
<evidence type="ECO:0000259" key="10">
    <source>
        <dbReference type="PROSITE" id="PS50262"/>
    </source>
</evidence>
<evidence type="ECO:0000256" key="2">
    <source>
        <dbReference type="ARBA" id="ARBA00022692"/>
    </source>
</evidence>